<dbReference type="Proteomes" id="UP001549920">
    <property type="component" value="Unassembled WGS sequence"/>
</dbReference>
<sequence length="124" mass="14007">MLSTVDLERLIAVKRLEIEKEKILLGLASPESGGNIQNEKRGVEAEKPRVKFAKGDLSEYHAESTEKKKETDTTAQELEGEIPPALDRYIRMILCSSHSITYIGMFNNQQVQLLRNMSFKKAAI</sequence>
<protein>
    <submittedName>
        <fullName evidence="2">Uncharacterized protein</fullName>
    </submittedName>
</protein>
<accession>A0ABR3H737</accession>
<evidence type="ECO:0000313" key="2">
    <source>
        <dbReference type="EMBL" id="KAL0860619.1"/>
    </source>
</evidence>
<organism evidence="2 3">
    <name type="scientific">Loxostege sticticalis</name>
    <name type="common">Beet webworm moth</name>
    <dbReference type="NCBI Taxonomy" id="481309"/>
    <lineage>
        <taxon>Eukaryota</taxon>
        <taxon>Metazoa</taxon>
        <taxon>Ecdysozoa</taxon>
        <taxon>Arthropoda</taxon>
        <taxon>Hexapoda</taxon>
        <taxon>Insecta</taxon>
        <taxon>Pterygota</taxon>
        <taxon>Neoptera</taxon>
        <taxon>Endopterygota</taxon>
        <taxon>Lepidoptera</taxon>
        <taxon>Glossata</taxon>
        <taxon>Ditrysia</taxon>
        <taxon>Pyraloidea</taxon>
        <taxon>Crambidae</taxon>
        <taxon>Pyraustinae</taxon>
        <taxon>Loxostege</taxon>
    </lineage>
</organism>
<reference evidence="2 3" key="1">
    <citation type="submission" date="2024-06" db="EMBL/GenBank/DDBJ databases">
        <title>A chromosome-level genome assembly of beet webworm, Loxostege sticticalis.</title>
        <authorList>
            <person name="Zhang Y."/>
        </authorList>
    </citation>
    <scope>NUCLEOTIDE SEQUENCE [LARGE SCALE GENOMIC DNA]</scope>
    <source>
        <strain evidence="2">AQ026</strain>
        <tissue evidence="2">Whole body</tissue>
    </source>
</reference>
<proteinExistence type="predicted"/>
<feature type="compositionally biased region" description="Basic and acidic residues" evidence="1">
    <location>
        <begin position="38"/>
        <end position="48"/>
    </location>
</feature>
<name>A0ABR3H737_LOXSC</name>
<feature type="region of interest" description="Disordered" evidence="1">
    <location>
        <begin position="29"/>
        <end position="48"/>
    </location>
</feature>
<gene>
    <name evidence="2" type="ORF">ABMA27_009971</name>
</gene>
<keyword evidence="3" id="KW-1185">Reference proteome</keyword>
<feature type="compositionally biased region" description="Basic and acidic residues" evidence="1">
    <location>
        <begin position="60"/>
        <end position="72"/>
    </location>
</feature>
<evidence type="ECO:0000313" key="3">
    <source>
        <dbReference type="Proteomes" id="UP001549920"/>
    </source>
</evidence>
<comment type="caution">
    <text evidence="2">The sequence shown here is derived from an EMBL/GenBank/DDBJ whole genome shotgun (WGS) entry which is preliminary data.</text>
</comment>
<evidence type="ECO:0000256" key="1">
    <source>
        <dbReference type="SAM" id="MobiDB-lite"/>
    </source>
</evidence>
<dbReference type="EMBL" id="JBEUOH010000025">
    <property type="protein sequence ID" value="KAL0860619.1"/>
    <property type="molecule type" value="Genomic_DNA"/>
</dbReference>
<feature type="region of interest" description="Disordered" evidence="1">
    <location>
        <begin position="60"/>
        <end position="80"/>
    </location>
</feature>